<dbReference type="CDD" id="cd00009">
    <property type="entry name" value="AAA"/>
    <property type="match status" value="1"/>
</dbReference>
<keyword evidence="3" id="KW-1185">Reference proteome</keyword>
<dbReference type="AlphaFoldDB" id="A0A8J3CM24"/>
<dbReference type="GO" id="GO:0005524">
    <property type="term" value="F:ATP binding"/>
    <property type="evidence" value="ECO:0007669"/>
    <property type="project" value="InterPro"/>
</dbReference>
<dbReference type="SUPFAM" id="SSF52540">
    <property type="entry name" value="P-loop containing nucleoside triphosphate hydrolases"/>
    <property type="match status" value="1"/>
</dbReference>
<dbReference type="InterPro" id="IPR027417">
    <property type="entry name" value="P-loop_NTPase"/>
</dbReference>
<dbReference type="PANTHER" id="PTHR30050">
    <property type="entry name" value="CHROMOSOMAL REPLICATION INITIATOR PROTEIN DNAA"/>
    <property type="match status" value="1"/>
</dbReference>
<dbReference type="Proteomes" id="UP000614287">
    <property type="component" value="Unassembled WGS sequence"/>
</dbReference>
<organism evidence="2 3">
    <name type="scientific">Formosimonas limnophila</name>
    <dbReference type="NCBI Taxonomy" id="1384487"/>
    <lineage>
        <taxon>Bacteria</taxon>
        <taxon>Pseudomonadati</taxon>
        <taxon>Pseudomonadota</taxon>
        <taxon>Betaproteobacteria</taxon>
        <taxon>Burkholderiales</taxon>
        <taxon>Burkholderiaceae</taxon>
        <taxon>Formosimonas</taxon>
    </lineage>
</organism>
<reference evidence="2" key="1">
    <citation type="journal article" date="2014" name="Int. J. Syst. Evol. Microbiol.">
        <title>Complete genome sequence of Corynebacterium casei LMG S-19264T (=DSM 44701T), isolated from a smear-ripened cheese.</title>
        <authorList>
            <consortium name="US DOE Joint Genome Institute (JGI-PGF)"/>
            <person name="Walter F."/>
            <person name="Albersmeier A."/>
            <person name="Kalinowski J."/>
            <person name="Ruckert C."/>
        </authorList>
    </citation>
    <scope>NUCLEOTIDE SEQUENCE</scope>
    <source>
        <strain evidence="2">KCTC 32501</strain>
    </source>
</reference>
<proteinExistence type="predicted"/>
<evidence type="ECO:0000313" key="3">
    <source>
        <dbReference type="Proteomes" id="UP000614287"/>
    </source>
</evidence>
<dbReference type="EMBL" id="BMZG01000015">
    <property type="protein sequence ID" value="GHA79490.1"/>
    <property type="molecule type" value="Genomic_DNA"/>
</dbReference>
<dbReference type="Gene3D" id="3.40.50.300">
    <property type="entry name" value="P-loop containing nucleotide triphosphate hydrolases"/>
    <property type="match status" value="1"/>
</dbReference>
<dbReference type="RefSeq" id="WP_229809827.1">
    <property type="nucleotide sequence ID" value="NZ_BMZG01000015.1"/>
</dbReference>
<dbReference type="InterPro" id="IPR002611">
    <property type="entry name" value="IstB_ATP-bd"/>
</dbReference>
<name>A0A8J3CM24_9BURK</name>
<evidence type="ECO:0000259" key="1">
    <source>
        <dbReference type="Pfam" id="PF01695"/>
    </source>
</evidence>
<accession>A0A8J3CM24</accession>
<evidence type="ECO:0000313" key="2">
    <source>
        <dbReference type="EMBL" id="GHA79490.1"/>
    </source>
</evidence>
<feature type="domain" description="IstB-like ATP-binding" evidence="1">
    <location>
        <begin position="118"/>
        <end position="236"/>
    </location>
</feature>
<reference evidence="2" key="2">
    <citation type="submission" date="2020-09" db="EMBL/GenBank/DDBJ databases">
        <authorList>
            <person name="Sun Q."/>
            <person name="Kim S."/>
        </authorList>
    </citation>
    <scope>NUCLEOTIDE SEQUENCE</scope>
    <source>
        <strain evidence="2">KCTC 32501</strain>
    </source>
</reference>
<dbReference type="Pfam" id="PF01695">
    <property type="entry name" value="IstB_IS21"/>
    <property type="match status" value="1"/>
</dbReference>
<dbReference type="PANTHER" id="PTHR30050:SF4">
    <property type="entry name" value="ATP-BINDING PROTEIN RV3427C IN INSERTION SEQUENCE-RELATED"/>
    <property type="match status" value="1"/>
</dbReference>
<comment type="caution">
    <text evidence="2">The sequence shown here is derived from an EMBL/GenBank/DDBJ whole genome shotgun (WGS) entry which is preliminary data.</text>
</comment>
<dbReference type="GO" id="GO:0006260">
    <property type="term" value="P:DNA replication"/>
    <property type="evidence" value="ECO:0007669"/>
    <property type="project" value="TreeGrafter"/>
</dbReference>
<sequence>MDVFKPHPQLAQHQKLREVKRVCPTHGAYVAGVYRWGEMNCKACHEAALRASDKIERDSQRLVSMAERTRQALNAAHIPERFENRFLSNYQPSCEASAYALSAAQRYAQEFDEPQAKGRSLIFCGNVGNGKTHLAIGIAHELILQRRYPLFVSVLNAVRHVKDTWRKDSPRSESQAIRDFIEPDLLILDEVGVQFGSDTEKLILFDIINGRYNRKKSTIVLSNLMVNELSAYLDERVIDRLREGGGIAVPFTWASYRG</sequence>
<gene>
    <name evidence="2" type="ORF">GCM10009007_20600</name>
</gene>
<protein>
    <recommendedName>
        <fullName evidence="1">IstB-like ATP-binding domain-containing protein</fullName>
    </recommendedName>
</protein>